<dbReference type="AlphaFoldDB" id="A0A7E4W978"/>
<keyword evidence="9" id="KW-1185">Reference proteome</keyword>
<evidence type="ECO:0000313" key="10">
    <source>
        <dbReference type="WBParaSite" id="Pan_g7976.t1"/>
    </source>
</evidence>
<keyword evidence="4" id="KW-0808">Transferase</keyword>
<evidence type="ECO:0000256" key="7">
    <source>
        <dbReference type="SAM" id="MobiDB-lite"/>
    </source>
</evidence>
<dbReference type="PANTHER" id="PTHR48043">
    <property type="entry name" value="EG:EG0003.4 PROTEIN-RELATED"/>
    <property type="match status" value="1"/>
</dbReference>
<dbReference type="Pfam" id="PF00076">
    <property type="entry name" value="RRM_1"/>
    <property type="match status" value="1"/>
</dbReference>
<dbReference type="Proteomes" id="UP000492821">
    <property type="component" value="Unassembled WGS sequence"/>
</dbReference>
<dbReference type="WBParaSite" id="Pan_g7976.t1">
    <property type="protein sequence ID" value="Pan_g7976.t1"/>
    <property type="gene ID" value="Pan_g7976"/>
</dbReference>
<dbReference type="SUPFAM" id="SSF54928">
    <property type="entry name" value="RNA-binding domain, RBD"/>
    <property type="match status" value="1"/>
</dbReference>
<evidence type="ECO:0000256" key="3">
    <source>
        <dbReference type="ARBA" id="ARBA00022676"/>
    </source>
</evidence>
<keyword evidence="3" id="KW-0328">Glycosyltransferase</keyword>
<evidence type="ECO:0000259" key="8">
    <source>
        <dbReference type="PROSITE" id="PS50102"/>
    </source>
</evidence>
<dbReference type="FunFam" id="3.40.50.2000:FF:000021">
    <property type="entry name" value="UDP-glucuronosyltransferase"/>
    <property type="match status" value="1"/>
</dbReference>
<dbReference type="SUPFAM" id="SSF53756">
    <property type="entry name" value="UDP-Glycosyltransferase/glycogen phosphorylase"/>
    <property type="match status" value="1"/>
</dbReference>
<name>A0A7E4W978_PANRE</name>
<dbReference type="Gene3D" id="3.40.50.2000">
    <property type="entry name" value="Glycogen Phosphorylase B"/>
    <property type="match status" value="1"/>
</dbReference>
<dbReference type="InterPro" id="IPR035595">
    <property type="entry name" value="UDP_glycos_trans_CS"/>
</dbReference>
<dbReference type="CDD" id="cd03784">
    <property type="entry name" value="GT1_Gtf-like"/>
    <property type="match status" value="1"/>
</dbReference>
<dbReference type="GO" id="GO:0003723">
    <property type="term" value="F:RNA binding"/>
    <property type="evidence" value="ECO:0007669"/>
    <property type="project" value="UniProtKB-UniRule"/>
</dbReference>
<feature type="region of interest" description="Disordered" evidence="7">
    <location>
        <begin position="675"/>
        <end position="701"/>
    </location>
</feature>
<dbReference type="PANTHER" id="PTHR48043:SF145">
    <property type="entry name" value="FI06409P-RELATED"/>
    <property type="match status" value="1"/>
</dbReference>
<accession>A0A7E4W978</accession>
<comment type="catalytic activity">
    <reaction evidence="5">
        <text>glucuronate acceptor + UDP-alpha-D-glucuronate = acceptor beta-D-glucuronoside + UDP + H(+)</text>
        <dbReference type="Rhea" id="RHEA:21032"/>
        <dbReference type="ChEBI" id="CHEBI:15378"/>
        <dbReference type="ChEBI" id="CHEBI:58052"/>
        <dbReference type="ChEBI" id="CHEBI:58223"/>
        <dbReference type="ChEBI" id="CHEBI:132367"/>
        <dbReference type="ChEBI" id="CHEBI:132368"/>
        <dbReference type="EC" id="2.4.1.17"/>
    </reaction>
</comment>
<dbReference type="GO" id="GO:0015020">
    <property type="term" value="F:glucuronosyltransferase activity"/>
    <property type="evidence" value="ECO:0007669"/>
    <property type="project" value="UniProtKB-EC"/>
</dbReference>
<dbReference type="InterPro" id="IPR035979">
    <property type="entry name" value="RBD_domain_sf"/>
</dbReference>
<sequence length="701" mass="78170">MAKVQLIAFLLLALLAVSATAFKILFFIPIFGISHVNFSGRLADIIAQAGHEVAVYQPVLDETIKTKGFKSPNITKYFALPGKAEDYHFDIEEFEKAIWGGMTMEMMKDMSKSRGKFCEAIMNDKENIAALKAENFDLVVTELFELCGYGLIEAIGAKKYVTTSSGNLFPAHLAIFGIKPHHSYSPAAMSTMTEKMGFIDRLKAFGSYLFFNLVLKDILMGPIIRPIQQRLPSFKMETTISKSAFVFVNSEDHVSYTLPRTPKIITIPNMDNDKPKPLAEKYSTIVDSPKTRGIVLFSFGSVVQSAAMPAHIKTAFLEAFKEFPDVTFFWKYEKPEDGTAADIPNVFIDKWLPQRDLLHHPKMLAFITHGGQNSLNEAAATGVPLLSLPIFADQPSNTALLTYRGMGFGLDHKTITKDKVVEALNEILNSKKYKEKAQLISRMIQARPLSTKESFIKHIEFAAEFGDTGTLSAEGANQSVFIPLVSTAPKPNTSAFHQNFTFVPTISFKVITTPQIAQKQGTDDWSFLPMIPTAPSVTTIPSSSPSVSPQAPAPTVTREEQLALWALEQTKLRDIHAQWCDRYYGKYQIPEPLDLTPEEEAEISARSVYVGNVDYITTNEQLGDFFSEAGPVKRARIALHKHNRRPLGYGYVEFEDSESATAALAFTNKHFNGRTIRVSSKKPKSELPNPRTQKPNRYSPY</sequence>
<dbReference type="Gene3D" id="3.30.70.330">
    <property type="match status" value="1"/>
</dbReference>
<dbReference type="EC" id="2.4.1.17" evidence="2"/>
<evidence type="ECO:0000256" key="4">
    <source>
        <dbReference type="ARBA" id="ARBA00022679"/>
    </source>
</evidence>
<organism evidence="9 10">
    <name type="scientific">Panagrellus redivivus</name>
    <name type="common">Microworm</name>
    <dbReference type="NCBI Taxonomy" id="6233"/>
    <lineage>
        <taxon>Eukaryota</taxon>
        <taxon>Metazoa</taxon>
        <taxon>Ecdysozoa</taxon>
        <taxon>Nematoda</taxon>
        <taxon>Chromadorea</taxon>
        <taxon>Rhabditida</taxon>
        <taxon>Tylenchina</taxon>
        <taxon>Panagrolaimomorpha</taxon>
        <taxon>Panagrolaimoidea</taxon>
        <taxon>Panagrolaimidae</taxon>
        <taxon>Panagrellus</taxon>
    </lineage>
</organism>
<dbReference type="InterPro" id="IPR012677">
    <property type="entry name" value="Nucleotide-bd_a/b_plait_sf"/>
</dbReference>
<evidence type="ECO:0000256" key="1">
    <source>
        <dbReference type="ARBA" id="ARBA00009995"/>
    </source>
</evidence>
<dbReference type="InterPro" id="IPR002213">
    <property type="entry name" value="UDP_glucos_trans"/>
</dbReference>
<dbReference type="InterPro" id="IPR050271">
    <property type="entry name" value="UDP-glycosyltransferase"/>
</dbReference>
<evidence type="ECO:0000313" key="9">
    <source>
        <dbReference type="Proteomes" id="UP000492821"/>
    </source>
</evidence>
<evidence type="ECO:0000256" key="5">
    <source>
        <dbReference type="ARBA" id="ARBA00047475"/>
    </source>
</evidence>
<reference evidence="9" key="1">
    <citation type="journal article" date="2013" name="Genetics">
        <title>The draft genome and transcriptome of Panagrellus redivivus are shaped by the harsh demands of a free-living lifestyle.</title>
        <authorList>
            <person name="Srinivasan J."/>
            <person name="Dillman A.R."/>
            <person name="Macchietto M.G."/>
            <person name="Heikkinen L."/>
            <person name="Lakso M."/>
            <person name="Fracchia K.M."/>
            <person name="Antoshechkin I."/>
            <person name="Mortazavi A."/>
            <person name="Wong G."/>
            <person name="Sternberg P.W."/>
        </authorList>
    </citation>
    <scope>NUCLEOTIDE SEQUENCE [LARGE SCALE GENOMIC DNA]</scope>
    <source>
        <strain evidence="9">MT8872</strain>
    </source>
</reference>
<evidence type="ECO:0000256" key="6">
    <source>
        <dbReference type="PROSITE-ProRule" id="PRU00176"/>
    </source>
</evidence>
<dbReference type="Pfam" id="PF00201">
    <property type="entry name" value="UDPGT"/>
    <property type="match status" value="1"/>
</dbReference>
<proteinExistence type="inferred from homology"/>
<dbReference type="PROSITE" id="PS50102">
    <property type="entry name" value="RRM"/>
    <property type="match status" value="1"/>
</dbReference>
<keyword evidence="6" id="KW-0694">RNA-binding</keyword>
<evidence type="ECO:0000256" key="2">
    <source>
        <dbReference type="ARBA" id="ARBA00012544"/>
    </source>
</evidence>
<dbReference type="InterPro" id="IPR000504">
    <property type="entry name" value="RRM_dom"/>
</dbReference>
<dbReference type="SMART" id="SM00360">
    <property type="entry name" value="RRM"/>
    <property type="match status" value="1"/>
</dbReference>
<protein>
    <recommendedName>
        <fullName evidence="2">glucuronosyltransferase</fullName>
        <ecNumber evidence="2">2.4.1.17</ecNumber>
    </recommendedName>
</protein>
<reference evidence="10" key="2">
    <citation type="submission" date="2020-10" db="UniProtKB">
        <authorList>
            <consortium name="WormBaseParasite"/>
        </authorList>
    </citation>
    <scope>IDENTIFICATION</scope>
</reference>
<comment type="similarity">
    <text evidence="1">Belongs to the UDP-glycosyltransferase family.</text>
</comment>
<dbReference type="PROSITE" id="PS00375">
    <property type="entry name" value="UDPGT"/>
    <property type="match status" value="1"/>
</dbReference>
<feature type="domain" description="RRM" evidence="8">
    <location>
        <begin position="606"/>
        <end position="683"/>
    </location>
</feature>
<feature type="compositionally biased region" description="Polar residues" evidence="7">
    <location>
        <begin position="690"/>
        <end position="701"/>
    </location>
</feature>